<evidence type="ECO:0000313" key="1">
    <source>
        <dbReference type="EMBL" id="CAI9933299.1"/>
    </source>
</evidence>
<accession>A0AA86PAU6</accession>
<reference evidence="3 5" key="2">
    <citation type="submission" date="2024-07" db="EMBL/GenBank/DDBJ databases">
        <authorList>
            <person name="Akdeniz Z."/>
        </authorList>
    </citation>
    <scope>NUCLEOTIDE SEQUENCE [LARGE SCALE GENOMIC DNA]</scope>
</reference>
<comment type="caution">
    <text evidence="2">The sequence shown here is derived from an EMBL/GenBank/DDBJ whole genome shotgun (WGS) entry which is preliminary data.</text>
</comment>
<proteinExistence type="predicted"/>
<protein>
    <submittedName>
        <fullName evidence="3">Hypothetical_protein</fullName>
    </submittedName>
</protein>
<organism evidence="2">
    <name type="scientific">Hexamita inflata</name>
    <dbReference type="NCBI Taxonomy" id="28002"/>
    <lineage>
        <taxon>Eukaryota</taxon>
        <taxon>Metamonada</taxon>
        <taxon>Diplomonadida</taxon>
        <taxon>Hexamitidae</taxon>
        <taxon>Hexamitinae</taxon>
        <taxon>Hexamita</taxon>
    </lineage>
</organism>
<dbReference type="EMBL" id="CATOUU010000531">
    <property type="protein sequence ID" value="CAI9933305.1"/>
    <property type="molecule type" value="Genomic_DNA"/>
</dbReference>
<dbReference type="EMBL" id="CATOUU010000531">
    <property type="protein sequence ID" value="CAI9933299.1"/>
    <property type="molecule type" value="Genomic_DNA"/>
</dbReference>
<evidence type="ECO:0000313" key="2">
    <source>
        <dbReference type="EMBL" id="CAI9933305.1"/>
    </source>
</evidence>
<keyword evidence="5" id="KW-1185">Reference proteome</keyword>
<evidence type="ECO:0000313" key="3">
    <source>
        <dbReference type="EMBL" id="CAL5973667.1"/>
    </source>
</evidence>
<evidence type="ECO:0000313" key="5">
    <source>
        <dbReference type="Proteomes" id="UP001642409"/>
    </source>
</evidence>
<sequence>MTALGRNRAQHVKPCFQNIQIDGIQNTFQQNEPDAEQMQDLFRQIIESAGQVLYQIPYKLVRTSSSTYKWRSSFFSTTTRPKRSCPMRFGSRVQSYRRTQTTALRWSTYCSRSWFYHICLIWTTTTRVCAHQWIYNKNYLMISSYASICQRILLCYSSILMGSGK</sequence>
<dbReference type="AlphaFoldDB" id="A0AA86PAU6"/>
<reference evidence="2" key="1">
    <citation type="submission" date="2023-06" db="EMBL/GenBank/DDBJ databases">
        <authorList>
            <person name="Kurt Z."/>
        </authorList>
    </citation>
    <scope>NUCLEOTIDE SEQUENCE</scope>
</reference>
<gene>
    <name evidence="1" type="ORF">HINF_LOCUS20944</name>
    <name evidence="2" type="ORF">HINF_LOCUS20950</name>
    <name evidence="3" type="ORF">HINF_LOCUS2490</name>
    <name evidence="4" type="ORF">HINF_LOCUS2496</name>
</gene>
<evidence type="ECO:0000313" key="4">
    <source>
        <dbReference type="EMBL" id="CAL5973679.1"/>
    </source>
</evidence>
<dbReference type="EMBL" id="CAXDID020000004">
    <property type="protein sequence ID" value="CAL5973667.1"/>
    <property type="molecule type" value="Genomic_DNA"/>
</dbReference>
<dbReference type="EMBL" id="CAXDID020000004">
    <property type="protein sequence ID" value="CAL5973679.1"/>
    <property type="molecule type" value="Genomic_DNA"/>
</dbReference>
<dbReference type="Proteomes" id="UP001642409">
    <property type="component" value="Unassembled WGS sequence"/>
</dbReference>
<name>A0AA86PAU6_9EUKA</name>